<organism evidence="2 3">
    <name type="scientific">Microbispora rosea</name>
    <dbReference type="NCBI Taxonomy" id="58117"/>
    <lineage>
        <taxon>Bacteria</taxon>
        <taxon>Bacillati</taxon>
        <taxon>Actinomycetota</taxon>
        <taxon>Actinomycetes</taxon>
        <taxon>Streptosporangiales</taxon>
        <taxon>Streptosporangiaceae</taxon>
        <taxon>Microbispora</taxon>
    </lineage>
</organism>
<evidence type="ECO:0000313" key="3">
    <source>
        <dbReference type="Proteomes" id="UP000186096"/>
    </source>
</evidence>
<keyword evidence="3" id="KW-1185">Reference proteome</keyword>
<dbReference type="Proteomes" id="UP000186096">
    <property type="component" value="Unassembled WGS sequence"/>
</dbReference>
<gene>
    <name evidence="2" type="ORF">SAMN05421833_111192</name>
</gene>
<evidence type="ECO:0000256" key="1">
    <source>
        <dbReference type="SAM" id="MobiDB-lite"/>
    </source>
</evidence>
<dbReference type="GeneID" id="97499397"/>
<sequence length="150" mass="16731">MAFFRPRVSREAEVRYHADLEIRKDFDQVLEKVRVAQRRFQEAKAAGAPLPELREAALGFDAALTEALRAAEAGQRATFGVKSYDSRIARRKAKATPDGALWTDEVNRLRTLREAHRLSGIPRVPRASKTGDPARLTPRDVRKGLAAAGR</sequence>
<name>A0A1N7CCC8_9ACTN</name>
<feature type="region of interest" description="Disordered" evidence="1">
    <location>
        <begin position="120"/>
        <end position="150"/>
    </location>
</feature>
<dbReference type="RefSeq" id="WP_197042485.1">
    <property type="nucleotide sequence ID" value="NZ_CP192071.1"/>
</dbReference>
<reference evidence="3" key="1">
    <citation type="submission" date="2017-01" db="EMBL/GenBank/DDBJ databases">
        <authorList>
            <person name="Varghese N."/>
            <person name="Submissions S."/>
        </authorList>
    </citation>
    <scope>NUCLEOTIDE SEQUENCE [LARGE SCALE GENOMIC DNA]</scope>
    <source>
        <strain evidence="3">ATCC 12950</strain>
    </source>
</reference>
<dbReference type="AlphaFoldDB" id="A0A1N7CCC8"/>
<accession>A0A1N7CCC8</accession>
<evidence type="ECO:0000313" key="2">
    <source>
        <dbReference type="EMBL" id="SIR61269.1"/>
    </source>
</evidence>
<protein>
    <submittedName>
        <fullName evidence="2">Uncharacterized protein</fullName>
    </submittedName>
</protein>
<proteinExistence type="predicted"/>
<dbReference type="EMBL" id="FTNI01000011">
    <property type="protein sequence ID" value="SIR61269.1"/>
    <property type="molecule type" value="Genomic_DNA"/>
</dbReference>